<dbReference type="InterPro" id="IPR024535">
    <property type="entry name" value="RHGA/B-epi-like_pectate_lyase"/>
</dbReference>
<dbReference type="EMBL" id="JAJTJA010000014">
    <property type="protein sequence ID" value="KAH8690336.1"/>
    <property type="molecule type" value="Genomic_DNA"/>
</dbReference>
<dbReference type="CDD" id="cd23668">
    <property type="entry name" value="GH55_beta13glucanase-like"/>
    <property type="match status" value="1"/>
</dbReference>
<dbReference type="PANTHER" id="PTHR33928:SF2">
    <property type="entry name" value="PECTATE LYASE SUPERFAMILY PROTEIN DOMAIN-CONTAINING PROTEIN-RELATED"/>
    <property type="match status" value="1"/>
</dbReference>
<dbReference type="InterPro" id="IPR011050">
    <property type="entry name" value="Pectin_lyase_fold/virulence"/>
</dbReference>
<dbReference type="SUPFAM" id="SSF51126">
    <property type="entry name" value="Pectin lyase-like"/>
    <property type="match status" value="2"/>
</dbReference>
<dbReference type="AlphaFoldDB" id="A0AAD4KG97"/>
<feature type="domain" description="Rhamnogalacturonase A/B/Epimerase-like pectate lyase" evidence="1">
    <location>
        <begin position="19"/>
        <end position="227"/>
    </location>
</feature>
<feature type="domain" description="Rhamnogalacturonase A/B/Epimerase-like pectate lyase" evidence="1">
    <location>
        <begin position="354"/>
        <end position="424"/>
    </location>
</feature>
<name>A0AAD4KG97_9EURO</name>
<organism evidence="2 3">
    <name type="scientific">Talaromyces proteolyticus</name>
    <dbReference type="NCBI Taxonomy" id="1131652"/>
    <lineage>
        <taxon>Eukaryota</taxon>
        <taxon>Fungi</taxon>
        <taxon>Dikarya</taxon>
        <taxon>Ascomycota</taxon>
        <taxon>Pezizomycotina</taxon>
        <taxon>Eurotiomycetes</taxon>
        <taxon>Eurotiomycetidae</taxon>
        <taxon>Eurotiales</taxon>
        <taxon>Trichocomaceae</taxon>
        <taxon>Talaromyces</taxon>
        <taxon>Talaromyces sect. Bacilispori</taxon>
    </lineage>
</organism>
<proteinExistence type="predicted"/>
<dbReference type="Pfam" id="PF12708">
    <property type="entry name" value="Pect-lyase_RHGA_epim"/>
    <property type="match status" value="2"/>
</dbReference>
<dbReference type="Gene3D" id="2.160.20.10">
    <property type="entry name" value="Single-stranded right-handed beta-helix, Pectin lyase-like"/>
    <property type="match status" value="3"/>
</dbReference>
<protein>
    <submittedName>
        <fullName evidence="2">Pectate lyase superfamily protein-domain-containing protein</fullName>
    </submittedName>
</protein>
<reference evidence="2" key="1">
    <citation type="submission" date="2021-12" db="EMBL/GenBank/DDBJ databases">
        <title>Convergent genome expansion in fungi linked to evolution of root-endophyte symbiosis.</title>
        <authorList>
            <consortium name="DOE Joint Genome Institute"/>
            <person name="Ke Y.-H."/>
            <person name="Bonito G."/>
            <person name="Liao H.-L."/>
            <person name="Looney B."/>
            <person name="Rojas-Flechas A."/>
            <person name="Nash J."/>
            <person name="Hameed K."/>
            <person name="Schadt C."/>
            <person name="Martin F."/>
            <person name="Crous P.W."/>
            <person name="Miettinen O."/>
            <person name="Magnuson J.K."/>
            <person name="Labbe J."/>
            <person name="Jacobson D."/>
            <person name="Doktycz M.J."/>
            <person name="Veneault-Fourrey C."/>
            <person name="Kuo A."/>
            <person name="Mondo S."/>
            <person name="Calhoun S."/>
            <person name="Riley R."/>
            <person name="Ohm R."/>
            <person name="LaButti K."/>
            <person name="Andreopoulos B."/>
            <person name="Pangilinan J."/>
            <person name="Nolan M."/>
            <person name="Tritt A."/>
            <person name="Clum A."/>
            <person name="Lipzen A."/>
            <person name="Daum C."/>
            <person name="Barry K."/>
            <person name="Grigoriev I.V."/>
            <person name="Vilgalys R."/>
        </authorList>
    </citation>
    <scope>NUCLEOTIDE SEQUENCE</scope>
    <source>
        <strain evidence="2">PMI_201</strain>
    </source>
</reference>
<accession>A0AAD4KG97</accession>
<dbReference type="GO" id="GO:0016829">
    <property type="term" value="F:lyase activity"/>
    <property type="evidence" value="ECO:0007669"/>
    <property type="project" value="UniProtKB-KW"/>
</dbReference>
<gene>
    <name evidence="2" type="ORF">BGW36DRAFT_401689</name>
</gene>
<sequence>MWRTKGPKVSLQCTNQHPYNDTAAINNAISSGGRCGEGCFSSTLTPAVVYFPAGTYLTSYPIFDYYFTEIIGNPNDLPVIKASSSFSGGWLIDGDPYFTPDPNWVTTDVFYRQIGHLVVDLRDISSNSSVSGIHWPTAQATSLQNLVFEMSTESGTKQQRLFIESGSGGYFGDLIFNGGNIGAGLGSQQFTTRNLTYNNAKTAISHFWNWGWTYKDININNCEAGIDMSSGNTSTQAVGSITVLDSVFTNTGVGIKTFHSASSLPESAGSVILENVSTQNEPIIVQGANNATSLAGIDGTIAGWGEGHSYTPDGPKEIEGNITPNTRPNSLVQGNGFYARSRPQYQSYSWSSFSSVRSGGATGNGKTDDTAALQQVINEATSTDRIVYMDAGTYLITSTLTIPASAKIVGEAYPVNMAAGSFFQDSSNPQAVVRVGNKGDSGQVEWSDATVSTQGGQAGTILIEWNLDSPANSPSGMWDVHTRVGGFTGSNLQTEQCLETPATQIPPDAPNAACIAAYMPMHITPEVSGLYMENVWPWGTDHDLDGNGQQITIYSDPDFHKTCAGKTGNCALGWGLRVVDSTDKLVYGAGLYSFFHNNDASCAAQSAAQNATTPCQEAILSVEGSSSAITIYNLNTISSSSMAHANGTSVANLTDHLSVFSEGIALFRQA</sequence>
<dbReference type="InterPro" id="IPR039279">
    <property type="entry name" value="QRT3-like"/>
</dbReference>
<comment type="caution">
    <text evidence="2">The sequence shown here is derived from an EMBL/GenBank/DDBJ whole genome shotgun (WGS) entry which is preliminary data.</text>
</comment>
<dbReference type="RefSeq" id="XP_046066619.1">
    <property type="nucleotide sequence ID" value="XM_046218774.1"/>
</dbReference>
<dbReference type="GO" id="GO:0004650">
    <property type="term" value="F:polygalacturonase activity"/>
    <property type="evidence" value="ECO:0007669"/>
    <property type="project" value="InterPro"/>
</dbReference>
<keyword evidence="2" id="KW-0456">Lyase</keyword>
<evidence type="ECO:0000313" key="2">
    <source>
        <dbReference type="EMBL" id="KAH8690336.1"/>
    </source>
</evidence>
<dbReference type="PANTHER" id="PTHR33928">
    <property type="entry name" value="POLYGALACTURONASE QRT3"/>
    <property type="match status" value="1"/>
</dbReference>
<dbReference type="Proteomes" id="UP001201262">
    <property type="component" value="Unassembled WGS sequence"/>
</dbReference>
<keyword evidence="3" id="KW-1185">Reference proteome</keyword>
<evidence type="ECO:0000259" key="1">
    <source>
        <dbReference type="Pfam" id="PF12708"/>
    </source>
</evidence>
<dbReference type="GeneID" id="70249061"/>
<evidence type="ECO:0000313" key="3">
    <source>
        <dbReference type="Proteomes" id="UP001201262"/>
    </source>
</evidence>
<dbReference type="InterPro" id="IPR012334">
    <property type="entry name" value="Pectin_lyas_fold"/>
</dbReference>